<dbReference type="InterPro" id="IPR046349">
    <property type="entry name" value="C1-like_sf"/>
</dbReference>
<dbReference type="PROSITE" id="PS50002">
    <property type="entry name" value="SH3"/>
    <property type="match status" value="1"/>
</dbReference>
<keyword evidence="1 4" id="KW-0728">SH3 domain</keyword>
<dbReference type="RefSeq" id="XP_002910720.1">
    <property type="nucleotide sequence ID" value="XM_002910674.1"/>
</dbReference>
<dbReference type="Gene3D" id="1.20.1270.60">
    <property type="entry name" value="Arfaptin homology (AH) domain/BAR domain"/>
    <property type="match status" value="1"/>
</dbReference>
<dbReference type="SUPFAM" id="SSF103657">
    <property type="entry name" value="BAR/IMD domain-like"/>
    <property type="match status" value="1"/>
</dbReference>
<dbReference type="InterPro" id="IPR036028">
    <property type="entry name" value="SH3-like_dom_sf"/>
</dbReference>
<evidence type="ECO:0000256" key="3">
    <source>
        <dbReference type="ARBA" id="ARBA00022833"/>
    </source>
</evidence>
<dbReference type="Pfam" id="PF00130">
    <property type="entry name" value="C1_1"/>
    <property type="match status" value="1"/>
</dbReference>
<dbReference type="InterPro" id="IPR001452">
    <property type="entry name" value="SH3_domain"/>
</dbReference>
<comment type="caution">
    <text evidence="10">The sequence shown here is derived from an EMBL/GenBank/DDBJ whole genome shotgun (WGS) entry which is preliminary data.</text>
</comment>
<dbReference type="PROSITE" id="PS50081">
    <property type="entry name" value="ZF_DAG_PE_2"/>
    <property type="match status" value="1"/>
</dbReference>
<dbReference type="OrthoDB" id="8783038at2759"/>
<evidence type="ECO:0000259" key="7">
    <source>
        <dbReference type="PROSITE" id="PS50002"/>
    </source>
</evidence>
<keyword evidence="2" id="KW-0479">Metal-binding</keyword>
<dbReference type="Pfam" id="PF14604">
    <property type="entry name" value="SH3_9"/>
    <property type="match status" value="1"/>
</dbReference>
<dbReference type="Gene3D" id="2.30.30.40">
    <property type="entry name" value="SH3 Domains"/>
    <property type="match status" value="1"/>
</dbReference>
<keyword evidence="3" id="KW-0862">Zinc</keyword>
<feature type="domain" description="SH3" evidence="7">
    <location>
        <begin position="530"/>
        <end position="591"/>
    </location>
</feature>
<sequence>MAETTTSYGKTLPDQADRIGTYFDTHLELIGDVREIYTARAALEREYATKLQTLARKAADKKAKMEQAIVLGTDPSRSFDARTLKANTLNAAYDEIINSIASTAEDHINIADSVTGQVVEVLRVLERRNEEAKKKARPYRIPFEVAHLQKLLADRDRVYGDRLKSKTKYDEDCLEVEAFRQKQNRASDDKHADRAAKQAEQQRNDMLNSKNVYLISIAIANQVKHRFYSEDLPRLEDEYQRLQTRLIQRFAKILEHCQTLQIQHLDTVKSRIQNVQARLNAVDPVKDEELFINHNIRPFSEPLDWKFEPCAGHYDTDAMSVEPVPKVFIQNKLRRCKEKLQELQPLINAKKSEVGQLERQVQGYQPDHQLGKIDDLVDSYLEAEHQLIYYLNSEHILKAEKDTIVATIGSDVGSQSPHQFKSSSFSIPTHCGYCKSSIWGLSKQGKTCKACGVSVHTRCELKIPANCGQEDTPTSPSSSSLARSNTASTTRTTTSSHLSVPGGPTDASRTPTPSSFVKSEPQSDESSVSESYPTVRAIFDFPASSEFELAIRENETLYMLEPDDGSGWVKVSNARGESGLVPATYIEDTGSSALEAQGPCERSTITRLKLQTNFRSQKAKFLSYRVELPAVGIMLKGGGKDSTLKDGKRPTFLVTQVESL</sequence>
<dbReference type="GO" id="GO:0030036">
    <property type="term" value="P:actin cytoskeleton organization"/>
    <property type="evidence" value="ECO:0007669"/>
    <property type="project" value="UniProtKB-ARBA"/>
</dbReference>
<dbReference type="SMART" id="SM00055">
    <property type="entry name" value="FCH"/>
    <property type="match status" value="1"/>
</dbReference>
<dbReference type="GO" id="GO:0046872">
    <property type="term" value="F:metal ion binding"/>
    <property type="evidence" value="ECO:0007669"/>
    <property type="project" value="UniProtKB-KW"/>
</dbReference>
<dbReference type="eggNOG" id="KOG3565">
    <property type="taxonomic scope" value="Eukaryota"/>
</dbReference>
<keyword evidence="5" id="KW-0175">Coiled coil</keyword>
<dbReference type="GO" id="GO:0030864">
    <property type="term" value="C:cortical actin cytoskeleton"/>
    <property type="evidence" value="ECO:0007669"/>
    <property type="project" value="UniProtKB-ARBA"/>
</dbReference>
<dbReference type="VEuPathDB" id="FungiDB:CC1G_15054"/>
<reference evidence="10 11" key="1">
    <citation type="journal article" date="2010" name="Proc. Natl. Acad. Sci. U.S.A.">
        <title>Insights into evolution of multicellular fungi from the assembled chromosomes of the mushroom Coprinopsis cinerea (Coprinus cinereus).</title>
        <authorList>
            <person name="Stajich J.E."/>
            <person name="Wilke S.K."/>
            <person name="Ahren D."/>
            <person name="Au C.H."/>
            <person name="Birren B.W."/>
            <person name="Borodovsky M."/>
            <person name="Burns C."/>
            <person name="Canback B."/>
            <person name="Casselton L.A."/>
            <person name="Cheng C.K."/>
            <person name="Deng J."/>
            <person name="Dietrich F.S."/>
            <person name="Fargo D.C."/>
            <person name="Farman M.L."/>
            <person name="Gathman A.C."/>
            <person name="Goldberg J."/>
            <person name="Guigo R."/>
            <person name="Hoegger P.J."/>
            <person name="Hooker J.B."/>
            <person name="Huggins A."/>
            <person name="James T.Y."/>
            <person name="Kamada T."/>
            <person name="Kilaru S."/>
            <person name="Kodira C."/>
            <person name="Kues U."/>
            <person name="Kupfer D."/>
            <person name="Kwan H.S."/>
            <person name="Lomsadze A."/>
            <person name="Li W."/>
            <person name="Lilly W.W."/>
            <person name="Ma L.J."/>
            <person name="Mackey A.J."/>
            <person name="Manning G."/>
            <person name="Martin F."/>
            <person name="Muraguchi H."/>
            <person name="Natvig D.O."/>
            <person name="Palmerini H."/>
            <person name="Ramesh M.A."/>
            <person name="Rehmeyer C.J."/>
            <person name="Roe B.A."/>
            <person name="Shenoy N."/>
            <person name="Stanke M."/>
            <person name="Ter-Hovhannisyan V."/>
            <person name="Tunlid A."/>
            <person name="Velagapudi R."/>
            <person name="Vision T.J."/>
            <person name="Zeng Q."/>
            <person name="Zolan M.E."/>
            <person name="Pukkila P.J."/>
        </authorList>
    </citation>
    <scope>NUCLEOTIDE SEQUENCE [LARGE SCALE GENOMIC DNA]</scope>
    <source>
        <strain evidence="11">Okayama-7 / 130 / ATCC MYA-4618 / FGSC 9003</strain>
    </source>
</reference>
<dbReference type="PANTHER" id="PTHR15735">
    <property type="entry name" value="FCH AND DOUBLE SH3 DOMAINS PROTEIN"/>
    <property type="match status" value="1"/>
</dbReference>
<dbReference type="InParanoid" id="D6RP39"/>
<evidence type="ECO:0000256" key="5">
    <source>
        <dbReference type="PROSITE-ProRule" id="PRU01077"/>
    </source>
</evidence>
<feature type="region of interest" description="Disordered" evidence="6">
    <location>
        <begin position="184"/>
        <end position="203"/>
    </location>
</feature>
<feature type="domain" description="Phorbol-ester/DAG-type" evidence="8">
    <location>
        <begin position="417"/>
        <end position="467"/>
    </location>
</feature>
<dbReference type="PANTHER" id="PTHR15735:SF21">
    <property type="entry name" value="PROTEIN NERVOUS WRECK"/>
    <property type="match status" value="1"/>
</dbReference>
<evidence type="ECO:0000256" key="2">
    <source>
        <dbReference type="ARBA" id="ARBA00022723"/>
    </source>
</evidence>
<dbReference type="InterPro" id="IPR002219">
    <property type="entry name" value="PKC_DAG/PE"/>
</dbReference>
<dbReference type="EMBL" id="AACS02000008">
    <property type="protein sequence ID" value="EFI27226.1"/>
    <property type="molecule type" value="Genomic_DNA"/>
</dbReference>
<dbReference type="STRING" id="240176.D6RP39"/>
<dbReference type="HOGENOM" id="CLU_015390_1_0_1"/>
<dbReference type="InterPro" id="IPR027267">
    <property type="entry name" value="AH/BAR_dom_sf"/>
</dbReference>
<evidence type="ECO:0000313" key="10">
    <source>
        <dbReference type="EMBL" id="EFI27226.1"/>
    </source>
</evidence>
<evidence type="ECO:0000313" key="11">
    <source>
        <dbReference type="Proteomes" id="UP000001861"/>
    </source>
</evidence>
<name>D6RP39_COPC7</name>
<dbReference type="Gene3D" id="3.30.60.20">
    <property type="match status" value="1"/>
</dbReference>
<evidence type="ECO:0000256" key="6">
    <source>
        <dbReference type="SAM" id="MobiDB-lite"/>
    </source>
</evidence>
<dbReference type="GeneID" id="9379973"/>
<protein>
    <recommendedName>
        <fullName evidence="12">Protein BZZ1</fullName>
    </recommendedName>
</protein>
<evidence type="ECO:0000259" key="8">
    <source>
        <dbReference type="PROSITE" id="PS50081"/>
    </source>
</evidence>
<dbReference type="AlphaFoldDB" id="D6RP39"/>
<organism evidence="10 11">
    <name type="scientific">Coprinopsis cinerea (strain Okayama-7 / 130 / ATCC MYA-4618 / FGSC 9003)</name>
    <name type="common">Inky cap fungus</name>
    <name type="synonym">Hormographiella aspergillata</name>
    <dbReference type="NCBI Taxonomy" id="240176"/>
    <lineage>
        <taxon>Eukaryota</taxon>
        <taxon>Fungi</taxon>
        <taxon>Dikarya</taxon>
        <taxon>Basidiomycota</taxon>
        <taxon>Agaricomycotina</taxon>
        <taxon>Agaricomycetes</taxon>
        <taxon>Agaricomycetidae</taxon>
        <taxon>Agaricales</taxon>
        <taxon>Agaricineae</taxon>
        <taxon>Psathyrellaceae</taxon>
        <taxon>Coprinopsis</taxon>
    </lineage>
</organism>
<dbReference type="GO" id="GO:0030833">
    <property type="term" value="P:regulation of actin filament polymerization"/>
    <property type="evidence" value="ECO:0007669"/>
    <property type="project" value="TreeGrafter"/>
</dbReference>
<dbReference type="InterPro" id="IPR035459">
    <property type="entry name" value="Bzz1_SH3_1"/>
</dbReference>
<dbReference type="KEGG" id="cci:CC1G_15054"/>
<dbReference type="CDD" id="cd11912">
    <property type="entry name" value="SH3_Bzz1_1"/>
    <property type="match status" value="1"/>
</dbReference>
<keyword evidence="11" id="KW-1185">Reference proteome</keyword>
<feature type="domain" description="F-BAR" evidence="9">
    <location>
        <begin position="6"/>
        <end position="287"/>
    </location>
</feature>
<dbReference type="SMART" id="SM00109">
    <property type="entry name" value="C1"/>
    <property type="match status" value="1"/>
</dbReference>
<dbReference type="FunCoup" id="D6RP39">
    <property type="interactions" value="102"/>
</dbReference>
<gene>
    <name evidence="10" type="ORF">CC1G_15054</name>
</gene>
<dbReference type="InterPro" id="IPR031160">
    <property type="entry name" value="F_BAR_dom"/>
</dbReference>
<feature type="region of interest" description="Disordered" evidence="6">
    <location>
        <begin position="465"/>
        <end position="531"/>
    </location>
</feature>
<feature type="compositionally biased region" description="Low complexity" evidence="6">
    <location>
        <begin position="472"/>
        <end position="499"/>
    </location>
</feature>
<dbReference type="PROSITE" id="PS00479">
    <property type="entry name" value="ZF_DAG_PE_1"/>
    <property type="match status" value="1"/>
</dbReference>
<accession>D6RP39</accession>
<evidence type="ECO:0000256" key="1">
    <source>
        <dbReference type="ARBA" id="ARBA00022443"/>
    </source>
</evidence>
<dbReference type="OMA" id="TPMMEEP"/>
<dbReference type="InterPro" id="IPR020454">
    <property type="entry name" value="DAG/PE-bd"/>
</dbReference>
<evidence type="ECO:0000256" key="4">
    <source>
        <dbReference type="PROSITE-ProRule" id="PRU00192"/>
    </source>
</evidence>
<feature type="compositionally biased region" description="Polar residues" evidence="6">
    <location>
        <begin position="507"/>
        <end position="517"/>
    </location>
</feature>
<dbReference type="InterPro" id="IPR001060">
    <property type="entry name" value="FCH_dom"/>
</dbReference>
<evidence type="ECO:0008006" key="12">
    <source>
        <dbReference type="Google" id="ProtNLM"/>
    </source>
</evidence>
<dbReference type="Proteomes" id="UP000001861">
    <property type="component" value="Unassembled WGS sequence"/>
</dbReference>
<dbReference type="Pfam" id="PF00611">
    <property type="entry name" value="FCH"/>
    <property type="match status" value="1"/>
</dbReference>
<evidence type="ECO:0000259" key="9">
    <source>
        <dbReference type="PROSITE" id="PS51741"/>
    </source>
</evidence>
<proteinExistence type="predicted"/>
<dbReference type="PROSITE" id="PS51741">
    <property type="entry name" value="F_BAR"/>
    <property type="match status" value="1"/>
</dbReference>
<dbReference type="SUPFAM" id="SSF57889">
    <property type="entry name" value="Cysteine-rich domain"/>
    <property type="match status" value="1"/>
</dbReference>
<dbReference type="SMART" id="SM00326">
    <property type="entry name" value="SH3"/>
    <property type="match status" value="1"/>
</dbReference>
<dbReference type="PRINTS" id="PR00008">
    <property type="entry name" value="DAGPEDOMAIN"/>
</dbReference>
<dbReference type="CDD" id="cd20824">
    <property type="entry name" value="C1_SpBZZ1-like"/>
    <property type="match status" value="1"/>
</dbReference>
<dbReference type="SUPFAM" id="SSF50044">
    <property type="entry name" value="SH3-domain"/>
    <property type="match status" value="1"/>
</dbReference>